<name>A0A9W6UHX1_9ACTN</name>
<dbReference type="NCBIfam" id="TIGR00071">
    <property type="entry name" value="hisT_truA"/>
    <property type="match status" value="1"/>
</dbReference>
<dbReference type="InterPro" id="IPR001406">
    <property type="entry name" value="PsdUridine_synth_TruA"/>
</dbReference>
<evidence type="ECO:0000313" key="9">
    <source>
        <dbReference type="EMBL" id="GLU49321.1"/>
    </source>
</evidence>
<dbReference type="FunFam" id="3.30.70.660:FF:000003">
    <property type="entry name" value="tRNA pseudouridine synthase A"/>
    <property type="match status" value="1"/>
</dbReference>
<sequence>MNDEEQVWLRLDISYDGTDFSGWAHQPGLRTVQGTLQEALARVLRLEQEAAIGCAGRTDAGVHARGQVAEVAIPARLWAEEGDRLLRRLAGVLPPDVRVRAVGRAPEGFSARFSPLFRRYVYRVSDAPGGVDPLRRNDVLWHRHPLDVDLMNRAAAKLLGEHDFAAYCRRREGASTIRELQRVEWEREGEHLYAGTVQADAFCHNMVRALVGALLAVGDGRRGPDWPAEVLSARVRDSSVHVVSPRGLSLEEVRYPSDGELAARAAQTRRFRTLAPKDAS</sequence>
<dbReference type="Gene3D" id="3.30.70.660">
    <property type="entry name" value="Pseudouridine synthase I, catalytic domain, C-terminal subdomain"/>
    <property type="match status" value="1"/>
</dbReference>
<evidence type="ECO:0000256" key="3">
    <source>
        <dbReference type="ARBA" id="ARBA00023235"/>
    </source>
</evidence>
<dbReference type="PANTHER" id="PTHR11142:SF0">
    <property type="entry name" value="TRNA PSEUDOURIDINE SYNTHASE-LIKE 1"/>
    <property type="match status" value="1"/>
</dbReference>
<comment type="function">
    <text evidence="4">Formation of pseudouridine at positions 38, 39 and 40 in the anticodon stem and loop of transfer RNAs.</text>
</comment>
<dbReference type="RefSeq" id="WP_432707500.1">
    <property type="nucleotide sequence ID" value="NZ_BSQG01000006.1"/>
</dbReference>
<proteinExistence type="inferred from homology"/>
<feature type="binding site" evidence="4 6">
    <location>
        <position position="120"/>
    </location>
    <ligand>
        <name>substrate</name>
    </ligand>
</feature>
<dbReference type="SUPFAM" id="SSF55120">
    <property type="entry name" value="Pseudouridine synthase"/>
    <property type="match status" value="1"/>
</dbReference>
<comment type="subunit">
    <text evidence="4">Homodimer.</text>
</comment>
<reference evidence="9" key="1">
    <citation type="submission" date="2023-02" db="EMBL/GenBank/DDBJ databases">
        <title>Nocardiopsis ansamitocini NBRC 112285.</title>
        <authorList>
            <person name="Ichikawa N."/>
            <person name="Sato H."/>
            <person name="Tonouchi N."/>
        </authorList>
    </citation>
    <scope>NUCLEOTIDE SEQUENCE</scope>
    <source>
        <strain evidence="9">NBRC 112285</strain>
    </source>
</reference>
<dbReference type="HAMAP" id="MF_00171">
    <property type="entry name" value="TruA"/>
    <property type="match status" value="1"/>
</dbReference>
<evidence type="ECO:0000256" key="4">
    <source>
        <dbReference type="HAMAP-Rule" id="MF_00171"/>
    </source>
</evidence>
<comment type="caution">
    <text evidence="4">Lacks conserved residue(s) required for the propagation of feature annotation.</text>
</comment>
<dbReference type="InterPro" id="IPR020103">
    <property type="entry name" value="PsdUridine_synth_cat_dom_sf"/>
</dbReference>
<evidence type="ECO:0000256" key="6">
    <source>
        <dbReference type="PIRSR" id="PIRSR001430-2"/>
    </source>
</evidence>
<feature type="domain" description="Pseudouridine synthase I TruA alpha/beta" evidence="8">
    <location>
        <begin position="154"/>
        <end position="256"/>
    </location>
</feature>
<evidence type="ECO:0000256" key="5">
    <source>
        <dbReference type="PIRSR" id="PIRSR001430-1"/>
    </source>
</evidence>
<dbReference type="FunFam" id="3.30.70.580:FF:000008">
    <property type="entry name" value="tRNA pseudouridine synthase A"/>
    <property type="match status" value="1"/>
</dbReference>
<evidence type="ECO:0000256" key="2">
    <source>
        <dbReference type="ARBA" id="ARBA00022694"/>
    </source>
</evidence>
<accession>A0A9W6UHX1</accession>
<dbReference type="GO" id="GO:0160147">
    <property type="term" value="F:tRNA pseudouridine(38-40) synthase activity"/>
    <property type="evidence" value="ECO:0007669"/>
    <property type="project" value="UniProtKB-EC"/>
</dbReference>
<evidence type="ECO:0000313" key="10">
    <source>
        <dbReference type="Proteomes" id="UP001165092"/>
    </source>
</evidence>
<dbReference type="Pfam" id="PF01416">
    <property type="entry name" value="PseudoU_synth_1"/>
    <property type="match status" value="1"/>
</dbReference>
<dbReference type="CDD" id="cd02570">
    <property type="entry name" value="PseudoU_synth_EcTruA"/>
    <property type="match status" value="1"/>
</dbReference>
<keyword evidence="2 4" id="KW-0819">tRNA processing</keyword>
<evidence type="ECO:0000256" key="7">
    <source>
        <dbReference type="RuleBase" id="RU003792"/>
    </source>
</evidence>
<dbReference type="GO" id="GO:0031119">
    <property type="term" value="P:tRNA pseudouridine synthesis"/>
    <property type="evidence" value="ECO:0007669"/>
    <property type="project" value="UniProtKB-UniRule"/>
</dbReference>
<dbReference type="Proteomes" id="UP001165092">
    <property type="component" value="Unassembled WGS sequence"/>
</dbReference>
<evidence type="ECO:0000259" key="8">
    <source>
        <dbReference type="Pfam" id="PF01416"/>
    </source>
</evidence>
<protein>
    <recommendedName>
        <fullName evidence="4">tRNA pseudouridine synthase A</fullName>
        <ecNumber evidence="4">5.4.99.12</ecNumber>
    </recommendedName>
    <alternativeName>
        <fullName evidence="4">tRNA pseudouridine(38-40) synthase</fullName>
    </alternativeName>
    <alternativeName>
        <fullName evidence="4">tRNA pseudouridylate synthase I</fullName>
    </alternativeName>
    <alternativeName>
        <fullName evidence="4">tRNA-uridine isomerase I</fullName>
    </alternativeName>
</protein>
<comment type="caution">
    <text evidence="9">The sequence shown here is derived from an EMBL/GenBank/DDBJ whole genome shotgun (WGS) entry which is preliminary data.</text>
</comment>
<dbReference type="InterPro" id="IPR020094">
    <property type="entry name" value="TruA/RsuA/RluB/E/F_N"/>
</dbReference>
<dbReference type="EC" id="5.4.99.12" evidence="4"/>
<dbReference type="GO" id="GO:0003723">
    <property type="term" value="F:RNA binding"/>
    <property type="evidence" value="ECO:0007669"/>
    <property type="project" value="InterPro"/>
</dbReference>
<comment type="similarity">
    <text evidence="1 4 7">Belongs to the tRNA pseudouridine synthase TruA family.</text>
</comment>
<keyword evidence="10" id="KW-1185">Reference proteome</keyword>
<feature type="active site" description="Nucleophile" evidence="4 5">
    <location>
        <position position="59"/>
    </location>
</feature>
<dbReference type="AlphaFoldDB" id="A0A9W6UHX1"/>
<comment type="catalytic activity">
    <reaction evidence="4 7">
        <text>uridine(38/39/40) in tRNA = pseudouridine(38/39/40) in tRNA</text>
        <dbReference type="Rhea" id="RHEA:22376"/>
        <dbReference type="Rhea" id="RHEA-COMP:10085"/>
        <dbReference type="Rhea" id="RHEA-COMP:10087"/>
        <dbReference type="ChEBI" id="CHEBI:65314"/>
        <dbReference type="ChEBI" id="CHEBI:65315"/>
        <dbReference type="EC" id="5.4.99.12"/>
    </reaction>
</comment>
<dbReference type="EMBL" id="BSQG01000006">
    <property type="protein sequence ID" value="GLU49321.1"/>
    <property type="molecule type" value="Genomic_DNA"/>
</dbReference>
<gene>
    <name evidence="4 9" type="primary">truA</name>
    <name evidence="9" type="ORF">Nans01_36720</name>
</gene>
<organism evidence="9 10">
    <name type="scientific">Nocardiopsis ansamitocini</name>
    <dbReference type="NCBI Taxonomy" id="1670832"/>
    <lineage>
        <taxon>Bacteria</taxon>
        <taxon>Bacillati</taxon>
        <taxon>Actinomycetota</taxon>
        <taxon>Actinomycetes</taxon>
        <taxon>Streptosporangiales</taxon>
        <taxon>Nocardiopsidaceae</taxon>
        <taxon>Nocardiopsis</taxon>
    </lineage>
</organism>
<dbReference type="InterPro" id="IPR020095">
    <property type="entry name" value="PsdUridine_synth_TruA_C"/>
</dbReference>
<dbReference type="Gene3D" id="3.30.70.580">
    <property type="entry name" value="Pseudouridine synthase I, catalytic domain, N-terminal subdomain"/>
    <property type="match status" value="1"/>
</dbReference>
<keyword evidence="3 4" id="KW-0413">Isomerase</keyword>
<dbReference type="PANTHER" id="PTHR11142">
    <property type="entry name" value="PSEUDOURIDYLATE SYNTHASE"/>
    <property type="match status" value="1"/>
</dbReference>
<evidence type="ECO:0000256" key="1">
    <source>
        <dbReference type="ARBA" id="ARBA00009375"/>
    </source>
</evidence>
<dbReference type="PIRSF" id="PIRSF001430">
    <property type="entry name" value="tRNA_psdUrid_synth"/>
    <property type="match status" value="1"/>
</dbReference>
<dbReference type="InterPro" id="IPR020097">
    <property type="entry name" value="PsdUridine_synth_TruA_a/b_dom"/>
</dbReference>